<name>A0A1M5WUT4_9FIRM</name>
<sequence>MSNDTACFCGSGKKHADCHGHIRCDSLVAKLYRLQARCGAANGSACRSPLRSQCFLVSEAEFVQLLDDMLRHWTAEEIRQVVDRSWECRRYLEAERPDIAEKAGGKTTPGELASLNETALPFPCVFLRGEDCAARRVRPLLCLGCGASIDFVLLRYKDGVLVRRPAPLFYYFTLIFRDGVLPDNIPDAPFYRDMLTLSEADYIEKLAEYAELKTASF</sequence>
<proteinExistence type="predicted"/>
<gene>
    <name evidence="1" type="ORF">SAMN02745823_01401</name>
</gene>
<evidence type="ECO:0000313" key="2">
    <source>
        <dbReference type="Proteomes" id="UP000183995"/>
    </source>
</evidence>
<keyword evidence="2" id="KW-1185">Reference proteome</keyword>
<protein>
    <submittedName>
        <fullName evidence="1">SEC-C motif-containing protein</fullName>
    </submittedName>
</protein>
<dbReference type="RefSeq" id="WP_073077125.1">
    <property type="nucleotide sequence ID" value="NZ_FQXV01000004.1"/>
</dbReference>
<accession>A0A1M5WUT4</accession>
<dbReference type="Proteomes" id="UP000183995">
    <property type="component" value="Unassembled WGS sequence"/>
</dbReference>
<reference evidence="1 2" key="1">
    <citation type="submission" date="2016-11" db="EMBL/GenBank/DDBJ databases">
        <authorList>
            <person name="Jaros S."/>
            <person name="Januszkiewicz K."/>
            <person name="Wedrychowicz H."/>
        </authorList>
    </citation>
    <scope>NUCLEOTIDE SEQUENCE [LARGE SCALE GENOMIC DNA]</scope>
    <source>
        <strain evidence="1 2">DSM 10068</strain>
    </source>
</reference>
<dbReference type="OrthoDB" id="9810361at2"/>
<evidence type="ECO:0000313" key="1">
    <source>
        <dbReference type="EMBL" id="SHH91357.1"/>
    </source>
</evidence>
<organism evidence="1 2">
    <name type="scientific">Sporobacter termitidis DSM 10068</name>
    <dbReference type="NCBI Taxonomy" id="1123282"/>
    <lineage>
        <taxon>Bacteria</taxon>
        <taxon>Bacillati</taxon>
        <taxon>Bacillota</taxon>
        <taxon>Clostridia</taxon>
        <taxon>Eubacteriales</taxon>
        <taxon>Oscillospiraceae</taxon>
        <taxon>Sporobacter</taxon>
    </lineage>
</organism>
<dbReference type="Pfam" id="PF02810">
    <property type="entry name" value="SEC-C"/>
    <property type="match status" value="1"/>
</dbReference>
<dbReference type="EMBL" id="FQXV01000004">
    <property type="protein sequence ID" value="SHH91357.1"/>
    <property type="molecule type" value="Genomic_DNA"/>
</dbReference>
<dbReference type="AlphaFoldDB" id="A0A1M5WUT4"/>
<dbReference type="InterPro" id="IPR004027">
    <property type="entry name" value="SEC_C_motif"/>
</dbReference>
<dbReference type="STRING" id="1123282.SAMN02745823_01401"/>